<evidence type="ECO:0000256" key="6">
    <source>
        <dbReference type="RuleBase" id="RU361156"/>
    </source>
</evidence>
<evidence type="ECO:0000256" key="2">
    <source>
        <dbReference type="ARBA" id="ARBA00022670"/>
    </source>
</evidence>
<evidence type="ECO:0000256" key="1">
    <source>
        <dbReference type="ARBA" id="ARBA00022645"/>
    </source>
</evidence>
<dbReference type="PANTHER" id="PTHR11802:SF3">
    <property type="entry name" value="RETINOID-INDUCIBLE SERINE CARBOXYPEPTIDASE"/>
    <property type="match status" value="1"/>
</dbReference>
<keyword evidence="5" id="KW-0325">Glycoprotein</keyword>
<dbReference type="PROSITE" id="PS00560">
    <property type="entry name" value="CARBOXYPEPT_SER_HIS"/>
    <property type="match status" value="1"/>
</dbReference>
<protein>
    <recommendedName>
        <fullName evidence="6">Carboxypeptidase</fullName>
        <ecNumber evidence="6">3.4.16.-</ecNumber>
    </recommendedName>
</protein>
<dbReference type="GO" id="GO:0006508">
    <property type="term" value="P:proteolysis"/>
    <property type="evidence" value="ECO:0007669"/>
    <property type="project" value="UniProtKB-KW"/>
</dbReference>
<feature type="signal peptide" evidence="7">
    <location>
        <begin position="1"/>
        <end position="15"/>
    </location>
</feature>
<keyword evidence="3 7" id="KW-0732">Signal</keyword>
<accession>A0A8S1R475</accession>
<dbReference type="PANTHER" id="PTHR11802">
    <property type="entry name" value="SERINE PROTEASE FAMILY S10 SERINE CARBOXYPEPTIDASE"/>
    <property type="match status" value="1"/>
</dbReference>
<dbReference type="EMBL" id="CAJJDN010000136">
    <property type="protein sequence ID" value="CAD8122173.1"/>
    <property type="molecule type" value="Genomic_DNA"/>
</dbReference>
<keyword evidence="4 6" id="KW-0378">Hydrolase</keyword>
<keyword evidence="1 6" id="KW-0121">Carboxypeptidase</keyword>
<proteinExistence type="inferred from homology"/>
<evidence type="ECO:0000256" key="3">
    <source>
        <dbReference type="ARBA" id="ARBA00022729"/>
    </source>
</evidence>
<dbReference type="AlphaFoldDB" id="A0A8S1R475"/>
<dbReference type="Proteomes" id="UP000692954">
    <property type="component" value="Unassembled WGS sequence"/>
</dbReference>
<dbReference type="PROSITE" id="PS00131">
    <property type="entry name" value="CARBOXYPEPT_SER_SER"/>
    <property type="match status" value="1"/>
</dbReference>
<name>A0A8S1R475_9CILI</name>
<comment type="caution">
    <text evidence="8">The sequence shown here is derived from an EMBL/GenBank/DDBJ whole genome shotgun (WGS) entry which is preliminary data.</text>
</comment>
<evidence type="ECO:0000256" key="7">
    <source>
        <dbReference type="SAM" id="SignalP"/>
    </source>
</evidence>
<keyword evidence="9" id="KW-1185">Reference proteome</keyword>
<organism evidence="8 9">
    <name type="scientific">Paramecium sonneborni</name>
    <dbReference type="NCBI Taxonomy" id="65129"/>
    <lineage>
        <taxon>Eukaryota</taxon>
        <taxon>Sar</taxon>
        <taxon>Alveolata</taxon>
        <taxon>Ciliophora</taxon>
        <taxon>Intramacronucleata</taxon>
        <taxon>Oligohymenophorea</taxon>
        <taxon>Peniculida</taxon>
        <taxon>Parameciidae</taxon>
        <taxon>Paramecium</taxon>
    </lineage>
</organism>
<dbReference type="OrthoDB" id="433625at2759"/>
<evidence type="ECO:0000256" key="4">
    <source>
        <dbReference type="ARBA" id="ARBA00022801"/>
    </source>
</evidence>
<dbReference type="GO" id="GO:0004185">
    <property type="term" value="F:serine-type carboxypeptidase activity"/>
    <property type="evidence" value="ECO:0007669"/>
    <property type="project" value="UniProtKB-UniRule"/>
</dbReference>
<evidence type="ECO:0000313" key="9">
    <source>
        <dbReference type="Proteomes" id="UP000692954"/>
    </source>
</evidence>
<dbReference type="InterPro" id="IPR018202">
    <property type="entry name" value="Ser_caboxypep_ser_AS"/>
</dbReference>
<dbReference type="InterPro" id="IPR033124">
    <property type="entry name" value="Ser_caboxypep_his_AS"/>
</dbReference>
<sequence>MQKIILLAFISLGYTRLSFKEGHYDYSDIYKSEGSFPKGTKCKKVDAQQLDPLFDDSQVIYSGYLSVFENSNSSLGFIFYGSQKAKQESELENYPTLIWLNGGPGSSSQLGNFMELGPLLMQKNGSLTKNKYAWNTEYNMIFVDQPIGTGLAYVERQSEVPTNQEQIGDQFLYALKQFLFDAKGCVEQQHVGGLSRSPWFIFGESYAGKYVPTIAKAILDYNLNAQKQIPLKGIGIGDPFTDPYSVIAEYAAYSFNLGLIDIQERMKVDSILAYGLAELNKGNTLGARDAFEESLDIIITQSGGMNVYNVLQYGNYGETEDKVEEYLNNIKVVNEFGFSDDWKYKISNDDDGPVQKALKYDFMLRDVIETVEQVVQQIPFLIYNGQNDLICSTPGTLRWVYDLKYEKIQEYRDKDFEVLKIIGTNKIVGYQKSAGNLELVLINNAGHLVPTDQPEASLQMVTTFVDKHKGK</sequence>
<gene>
    <name evidence="8" type="ORF">PSON_ATCC_30995.1.T1360162</name>
</gene>
<reference evidence="8" key="1">
    <citation type="submission" date="2021-01" db="EMBL/GenBank/DDBJ databases">
        <authorList>
            <consortium name="Genoscope - CEA"/>
            <person name="William W."/>
        </authorList>
    </citation>
    <scope>NUCLEOTIDE SEQUENCE</scope>
</reference>
<feature type="chain" id="PRO_5035736832" description="Carboxypeptidase" evidence="7">
    <location>
        <begin position="16"/>
        <end position="471"/>
    </location>
</feature>
<keyword evidence="2 6" id="KW-0645">Protease</keyword>
<evidence type="ECO:0000256" key="5">
    <source>
        <dbReference type="ARBA" id="ARBA00023180"/>
    </source>
</evidence>
<dbReference type="FunFam" id="3.40.50.1820:FF:000408">
    <property type="entry name" value="Carboxypeptidase"/>
    <property type="match status" value="1"/>
</dbReference>
<comment type="similarity">
    <text evidence="6">Belongs to the peptidase S10 family.</text>
</comment>
<dbReference type="EC" id="3.4.16.-" evidence="6"/>
<evidence type="ECO:0000313" key="8">
    <source>
        <dbReference type="EMBL" id="CAD8122173.1"/>
    </source>
</evidence>
<dbReference type="Pfam" id="PF00450">
    <property type="entry name" value="Peptidase_S10"/>
    <property type="match status" value="1"/>
</dbReference>
<dbReference type="InterPro" id="IPR001563">
    <property type="entry name" value="Peptidase_S10"/>
</dbReference>